<dbReference type="EMBL" id="CP042425">
    <property type="protein sequence ID" value="QEL16985.1"/>
    <property type="molecule type" value="Genomic_DNA"/>
</dbReference>
<dbReference type="GO" id="GO:0016042">
    <property type="term" value="P:lipid catabolic process"/>
    <property type="evidence" value="ECO:0007669"/>
    <property type="project" value="UniProtKB-UniRule"/>
</dbReference>
<evidence type="ECO:0000259" key="3">
    <source>
        <dbReference type="PROSITE" id="PS51635"/>
    </source>
</evidence>
<feature type="short sequence motif" description="GXGXXG" evidence="2">
    <location>
        <begin position="72"/>
        <end position="77"/>
    </location>
</feature>
<dbReference type="PROSITE" id="PS51257">
    <property type="entry name" value="PROKAR_LIPOPROTEIN"/>
    <property type="match status" value="1"/>
</dbReference>
<dbReference type="RefSeq" id="WP_149111646.1">
    <property type="nucleotide sequence ID" value="NZ_CP042425.1"/>
</dbReference>
<dbReference type="InterPro" id="IPR016035">
    <property type="entry name" value="Acyl_Trfase/lysoPLipase"/>
</dbReference>
<evidence type="ECO:0000313" key="5">
    <source>
        <dbReference type="Proteomes" id="UP000324974"/>
    </source>
</evidence>
<evidence type="ECO:0000256" key="1">
    <source>
        <dbReference type="ARBA" id="ARBA00023098"/>
    </source>
</evidence>
<dbReference type="PROSITE" id="PS51635">
    <property type="entry name" value="PNPLA"/>
    <property type="match status" value="1"/>
</dbReference>
<dbReference type="SUPFAM" id="SSF52151">
    <property type="entry name" value="FabD/lysophospholipase-like"/>
    <property type="match status" value="1"/>
</dbReference>
<organism evidence="4 5">
    <name type="scientific">Limnoglobus roseus</name>
    <dbReference type="NCBI Taxonomy" id="2598579"/>
    <lineage>
        <taxon>Bacteria</taxon>
        <taxon>Pseudomonadati</taxon>
        <taxon>Planctomycetota</taxon>
        <taxon>Planctomycetia</taxon>
        <taxon>Gemmatales</taxon>
        <taxon>Gemmataceae</taxon>
        <taxon>Limnoglobus</taxon>
    </lineage>
</organism>
<feature type="active site" description="Nucleophile" evidence="2">
    <location>
        <position position="103"/>
    </location>
</feature>
<dbReference type="KEGG" id="lrs:PX52LOC_03961"/>
<dbReference type="Proteomes" id="UP000324974">
    <property type="component" value="Chromosome"/>
</dbReference>
<evidence type="ECO:0000256" key="2">
    <source>
        <dbReference type="PROSITE-ProRule" id="PRU01161"/>
    </source>
</evidence>
<reference evidence="5" key="1">
    <citation type="submission" date="2019-08" db="EMBL/GenBank/DDBJ databases">
        <title>Limnoglobus roseus gen. nov., sp. nov., a novel freshwater planctomycete with a giant genome from the family Gemmataceae.</title>
        <authorList>
            <person name="Kulichevskaya I.S."/>
            <person name="Naumoff D.G."/>
            <person name="Miroshnikov K."/>
            <person name="Ivanova A."/>
            <person name="Philippov D.A."/>
            <person name="Hakobyan A."/>
            <person name="Rijpstra I.C."/>
            <person name="Sinninghe Damste J.S."/>
            <person name="Liesack W."/>
            <person name="Dedysh S.N."/>
        </authorList>
    </citation>
    <scope>NUCLEOTIDE SEQUENCE [LARGE SCALE GENOMIC DNA]</scope>
    <source>
        <strain evidence="5">PX52</strain>
    </source>
</reference>
<feature type="domain" description="PNPLA" evidence="3">
    <location>
        <begin position="68"/>
        <end position="263"/>
    </location>
</feature>
<dbReference type="OrthoDB" id="213032at2"/>
<gene>
    <name evidence="4" type="ORF">PX52LOC_03961</name>
</gene>
<keyword evidence="2" id="KW-0442">Lipid degradation</keyword>
<dbReference type="AlphaFoldDB" id="A0A5C1AEG8"/>
<proteinExistence type="predicted"/>
<keyword evidence="5" id="KW-1185">Reference proteome</keyword>
<feature type="active site" description="Proton acceptor" evidence="2">
    <location>
        <position position="247"/>
    </location>
</feature>
<name>A0A5C1AEG8_9BACT</name>
<feature type="short sequence motif" description="DGA/G" evidence="2">
    <location>
        <begin position="247"/>
        <end position="249"/>
    </location>
</feature>
<dbReference type="Gene3D" id="3.40.1090.10">
    <property type="entry name" value="Cytosolic phospholipase A2 catalytic domain"/>
    <property type="match status" value="1"/>
</dbReference>
<keyword evidence="2" id="KW-0378">Hydrolase</keyword>
<keyword evidence="1 2" id="KW-0443">Lipid metabolism</keyword>
<sequence length="383" mass="41007">MMHRSATRRRLALPPVIGLVLLFGCSSRQTCAPSNTTRVRETVRKATEIPPEIVPEPIDPPKTPKSVLALSGGGMYGAYTAGFLAGWTKTGTRPQFDVVTGVSTGSLIATVAFLGPEYDDAAREFYTAIRSADIYTNRLWVLIPGAGSVASSEPLRKLIGAVVDDKLIAHVAAQHRRGRRLYVGTTSLETRKLIVWDMGAIATRGGAESVEHFRQVLLASCSVPGMLPAVPLKFVRNGKEIEELHIDGGAAAQLFLPPGTLANKPDGSPSETDLYIIVAGKLFADQGPVRPRILPVVGAAAASILYSHCRAEISTLYYQARLTGGNFNLTALPDSDNGQPLGLSFDPKEMARLYEVGYCHGIGGPAWITAPPFEHAATDPPRQ</sequence>
<dbReference type="InterPro" id="IPR002641">
    <property type="entry name" value="PNPLA_dom"/>
</dbReference>
<accession>A0A5C1AEG8</accession>
<dbReference type="GO" id="GO:0016787">
    <property type="term" value="F:hydrolase activity"/>
    <property type="evidence" value="ECO:0007669"/>
    <property type="project" value="UniProtKB-UniRule"/>
</dbReference>
<evidence type="ECO:0000313" key="4">
    <source>
        <dbReference type="EMBL" id="QEL16985.1"/>
    </source>
</evidence>
<protein>
    <submittedName>
        <fullName evidence="4">Patatin</fullName>
    </submittedName>
</protein>
<dbReference type="Pfam" id="PF01734">
    <property type="entry name" value="Patatin"/>
    <property type="match status" value="1"/>
</dbReference>
<feature type="short sequence motif" description="GXSXG" evidence="2">
    <location>
        <begin position="101"/>
        <end position="105"/>
    </location>
</feature>